<evidence type="ECO:0000259" key="10">
    <source>
        <dbReference type="PROSITE" id="PS50067"/>
    </source>
</evidence>
<evidence type="ECO:0000313" key="12">
    <source>
        <dbReference type="Proteomes" id="UP000654370"/>
    </source>
</evidence>
<feature type="binding site" evidence="6">
    <location>
        <begin position="82"/>
        <end position="89"/>
    </location>
    <ligand>
        <name>ATP</name>
        <dbReference type="ChEBI" id="CHEBI:30616"/>
    </ligand>
</feature>
<comment type="similarity">
    <text evidence="6 7">Belongs to the TRAFAC class myosin-kinesin ATPase superfamily. Kinesin family.</text>
</comment>
<keyword evidence="4 6" id="KW-0067">ATP-binding</keyword>
<dbReference type="PROSITE" id="PS50067">
    <property type="entry name" value="KINESIN_MOTOR_2"/>
    <property type="match status" value="1"/>
</dbReference>
<dbReference type="Pfam" id="PF00225">
    <property type="entry name" value="Kinesin"/>
    <property type="match status" value="1"/>
</dbReference>
<dbReference type="OrthoDB" id="3176171at2759"/>
<feature type="coiled-coil region" evidence="8">
    <location>
        <begin position="747"/>
        <end position="782"/>
    </location>
</feature>
<organism evidence="11 12">
    <name type="scientific">Mortierella isabellina</name>
    <name type="common">Filamentous fungus</name>
    <name type="synonym">Umbelopsis isabellina</name>
    <dbReference type="NCBI Taxonomy" id="91625"/>
    <lineage>
        <taxon>Eukaryota</taxon>
        <taxon>Fungi</taxon>
        <taxon>Fungi incertae sedis</taxon>
        <taxon>Mucoromycota</taxon>
        <taxon>Mucoromycotina</taxon>
        <taxon>Umbelopsidomycetes</taxon>
        <taxon>Umbelopsidales</taxon>
        <taxon>Umbelopsidaceae</taxon>
        <taxon>Umbelopsis</taxon>
    </lineage>
</organism>
<dbReference type="SUPFAM" id="SSF52540">
    <property type="entry name" value="P-loop containing nucleoside triphosphate hydrolases"/>
    <property type="match status" value="1"/>
</dbReference>
<dbReference type="GO" id="GO:0008017">
    <property type="term" value="F:microtubule binding"/>
    <property type="evidence" value="ECO:0007669"/>
    <property type="project" value="InterPro"/>
</dbReference>
<keyword evidence="7" id="KW-0493">Microtubule</keyword>
<evidence type="ECO:0000256" key="3">
    <source>
        <dbReference type="ARBA" id="ARBA00022741"/>
    </source>
</evidence>
<name>A0A8H7U7W0_MORIS</name>
<dbReference type="GO" id="GO:0005737">
    <property type="term" value="C:cytoplasm"/>
    <property type="evidence" value="ECO:0007669"/>
    <property type="project" value="UniProtKB-SubCell"/>
</dbReference>
<dbReference type="PANTHER" id="PTHR47969:SF15">
    <property type="entry name" value="CHROMOSOME-ASSOCIATED KINESIN KIF4A-RELATED"/>
    <property type="match status" value="1"/>
</dbReference>
<dbReference type="GO" id="GO:0005524">
    <property type="term" value="F:ATP binding"/>
    <property type="evidence" value="ECO:0007669"/>
    <property type="project" value="UniProtKB-UniRule"/>
</dbReference>
<dbReference type="InterPro" id="IPR019821">
    <property type="entry name" value="Kinesin_motor_CS"/>
</dbReference>
<dbReference type="GO" id="GO:0007018">
    <property type="term" value="P:microtubule-based movement"/>
    <property type="evidence" value="ECO:0007669"/>
    <property type="project" value="InterPro"/>
</dbReference>
<keyword evidence="12" id="KW-1185">Reference proteome</keyword>
<keyword evidence="5 8" id="KW-0175">Coiled coil</keyword>
<comment type="caution">
    <text evidence="11">The sequence shown here is derived from an EMBL/GenBank/DDBJ whole genome shotgun (WGS) entry which is preliminary data.</text>
</comment>
<keyword evidence="2" id="KW-0963">Cytoplasm</keyword>
<feature type="region of interest" description="Disordered" evidence="9">
    <location>
        <begin position="568"/>
        <end position="639"/>
    </location>
</feature>
<dbReference type="GO" id="GO:0005875">
    <property type="term" value="C:microtubule associated complex"/>
    <property type="evidence" value="ECO:0007669"/>
    <property type="project" value="TreeGrafter"/>
</dbReference>
<dbReference type="PROSITE" id="PS00411">
    <property type="entry name" value="KINESIN_MOTOR_1"/>
    <property type="match status" value="1"/>
</dbReference>
<proteinExistence type="inferred from homology"/>
<feature type="non-terminal residue" evidence="11">
    <location>
        <position position="1"/>
    </location>
</feature>
<evidence type="ECO:0000256" key="9">
    <source>
        <dbReference type="SAM" id="MobiDB-lite"/>
    </source>
</evidence>
<evidence type="ECO:0000256" key="1">
    <source>
        <dbReference type="ARBA" id="ARBA00004496"/>
    </source>
</evidence>
<dbReference type="PANTHER" id="PTHR47969">
    <property type="entry name" value="CHROMOSOME-ASSOCIATED KINESIN KIF4A-RELATED"/>
    <property type="match status" value="1"/>
</dbReference>
<feature type="region of interest" description="Disordered" evidence="9">
    <location>
        <begin position="668"/>
        <end position="695"/>
    </location>
</feature>
<evidence type="ECO:0000256" key="4">
    <source>
        <dbReference type="ARBA" id="ARBA00022840"/>
    </source>
</evidence>
<reference evidence="11" key="1">
    <citation type="submission" date="2020-12" db="EMBL/GenBank/DDBJ databases">
        <title>Metabolic potential, ecology and presence of endohyphal bacteria is reflected in genomic diversity of Mucoromycotina.</title>
        <authorList>
            <person name="Muszewska A."/>
            <person name="Okrasinska A."/>
            <person name="Steczkiewicz K."/>
            <person name="Drgas O."/>
            <person name="Orlowska M."/>
            <person name="Perlinska-Lenart U."/>
            <person name="Aleksandrzak-Piekarczyk T."/>
            <person name="Szatraj K."/>
            <person name="Zielenkiewicz U."/>
            <person name="Pilsyk S."/>
            <person name="Malc E."/>
            <person name="Mieczkowski P."/>
            <person name="Kruszewska J.S."/>
            <person name="Biernat P."/>
            <person name="Pawlowska J."/>
        </authorList>
    </citation>
    <scope>NUCLEOTIDE SEQUENCE</scope>
    <source>
        <strain evidence="11">WA0000067209</strain>
    </source>
</reference>
<sequence length="973" mass="108821">MQVALRVRPLSGAEQSQDQTQCVFCDSADNTITVALNSSYRSFTFDQVLDDSYNQQIVYDRCVTPLVDKFIEGFNATIVAYGQTGSGKSYSMGTASTDSDPGIIPRFIHHLFAAVPDAQISTTFLELHNEDLIDLLNPSAKNISIREDPQGNIYWIGAQEQSTNNPEELLSVLQKGLIARSTGATDMNQTSSRSHAIFTVILKQYISEDESSCDSANDNGGKVAHHLRQVESKFHFVDLAGSERLKRTKAVGDRFKEGISINSGLLALGNVISALGDETRKMSHVPYRDSKLTRLLQDSLGGNSQTLMLACISPSEMDVVETISTLKYANRARNIKNNVVRNIEQSGNDTDRYRRLIGRLKVEIAEQETFMNAAITEMDSLKEKLNVVCKEKEMLSSLVSDKSDNSNISQALENYAHEIEKLKQENIKLRAKSDQNVKNNDTSAQDKQHSPRRPRKRKSLRQPNRNSILRNTPARSTTTDELQGLSAIDFDGLLRHRIALETGDKPTPGFIPQAVNDSLKVLDSLKKSIKGANSRGAARSDHVALMTQAQNQIEQDIRVLLQLLSNSDENPSANRSSKQSAPKIASKSSDNKQRVLLKENQNLKQKIGELTKQHSDIKTKAEESQKKLQSQSNDFKQEKRKLLKRIKQEADRSKEKQQNLEQQIKMLQKFEDGKKRAESSVARERAAKSRSQEELQKCTSDLQSIASYLTKAIHPNVEVDRQLLNNLSVPASARSCCVQQKYVTPSITNYRLKLNNLENELNTLLSERKMVVEEELEEAKKSGTLFDSTQPIYMDERVEEVMSDINHIKNVIQALEVTVTEMQKAQTNMLEAFGKLDYSDARKVSTSLIKSLDSEEAVALLESLADEMVELQGLRSTQTALYNCCQSEQQQLKLALATINQKISQSVRIARETTAQKIDILPGILLLSQEVTQMYAKAHNIDLTYRDTDSDELSPTPATMSRSLSMLAIPTSV</sequence>
<dbReference type="GO" id="GO:0051231">
    <property type="term" value="P:spindle elongation"/>
    <property type="evidence" value="ECO:0007669"/>
    <property type="project" value="TreeGrafter"/>
</dbReference>
<evidence type="ECO:0000256" key="5">
    <source>
        <dbReference type="ARBA" id="ARBA00023054"/>
    </source>
</evidence>
<accession>A0A8H7U7W0</accession>
<feature type="domain" description="Kinesin motor" evidence="10">
    <location>
        <begin position="1"/>
        <end position="335"/>
    </location>
</feature>
<feature type="region of interest" description="Disordered" evidence="9">
    <location>
        <begin position="431"/>
        <end position="480"/>
    </location>
</feature>
<dbReference type="InterPro" id="IPR027640">
    <property type="entry name" value="Kinesin-like_fam"/>
</dbReference>
<evidence type="ECO:0000256" key="8">
    <source>
        <dbReference type="SAM" id="Coils"/>
    </source>
</evidence>
<keyword evidence="3 6" id="KW-0547">Nucleotide-binding</keyword>
<feature type="compositionally biased region" description="Basic and acidic residues" evidence="9">
    <location>
        <begin position="606"/>
        <end position="626"/>
    </location>
</feature>
<dbReference type="GO" id="GO:0005874">
    <property type="term" value="C:microtubule"/>
    <property type="evidence" value="ECO:0007669"/>
    <property type="project" value="UniProtKB-KW"/>
</dbReference>
<dbReference type="SMART" id="SM00129">
    <property type="entry name" value="KISc"/>
    <property type="match status" value="1"/>
</dbReference>
<dbReference type="InterPro" id="IPR036961">
    <property type="entry name" value="Kinesin_motor_dom_sf"/>
</dbReference>
<protein>
    <recommendedName>
        <fullName evidence="7">Kinesin-like protein</fullName>
    </recommendedName>
</protein>
<dbReference type="AlphaFoldDB" id="A0A8H7U7W0"/>
<dbReference type="GO" id="GO:0007052">
    <property type="term" value="P:mitotic spindle organization"/>
    <property type="evidence" value="ECO:0007669"/>
    <property type="project" value="TreeGrafter"/>
</dbReference>
<dbReference type="InterPro" id="IPR027417">
    <property type="entry name" value="P-loop_NTPase"/>
</dbReference>
<evidence type="ECO:0000256" key="2">
    <source>
        <dbReference type="ARBA" id="ARBA00022490"/>
    </source>
</evidence>
<dbReference type="Proteomes" id="UP000654370">
    <property type="component" value="Unassembled WGS sequence"/>
</dbReference>
<dbReference type="EMBL" id="JAEPQZ010000017">
    <property type="protein sequence ID" value="KAG2172265.1"/>
    <property type="molecule type" value="Genomic_DNA"/>
</dbReference>
<gene>
    <name evidence="11" type="ORF">INT43_004806</name>
</gene>
<dbReference type="InterPro" id="IPR001752">
    <property type="entry name" value="Kinesin_motor_dom"/>
</dbReference>
<dbReference type="Gene3D" id="3.40.850.10">
    <property type="entry name" value="Kinesin motor domain"/>
    <property type="match status" value="1"/>
</dbReference>
<evidence type="ECO:0000313" key="11">
    <source>
        <dbReference type="EMBL" id="KAG2172265.1"/>
    </source>
</evidence>
<feature type="compositionally biased region" description="Polar residues" evidence="9">
    <location>
        <begin position="568"/>
        <end position="580"/>
    </location>
</feature>
<evidence type="ECO:0000256" key="6">
    <source>
        <dbReference type="PROSITE-ProRule" id="PRU00283"/>
    </source>
</evidence>
<feature type="compositionally biased region" description="Polar residues" evidence="9">
    <location>
        <begin position="461"/>
        <end position="480"/>
    </location>
</feature>
<evidence type="ECO:0000256" key="7">
    <source>
        <dbReference type="RuleBase" id="RU000394"/>
    </source>
</evidence>
<dbReference type="PRINTS" id="PR00380">
    <property type="entry name" value="KINESINHEAVY"/>
</dbReference>
<comment type="subcellular location">
    <subcellularLocation>
        <location evidence="1">Cytoplasm</location>
    </subcellularLocation>
</comment>
<feature type="compositionally biased region" description="Basic residues" evidence="9">
    <location>
        <begin position="450"/>
        <end position="460"/>
    </location>
</feature>
<dbReference type="GO" id="GO:0003777">
    <property type="term" value="F:microtubule motor activity"/>
    <property type="evidence" value="ECO:0007669"/>
    <property type="project" value="InterPro"/>
</dbReference>
<keyword evidence="6 7" id="KW-0505">Motor protein</keyword>